<evidence type="ECO:0000313" key="2">
    <source>
        <dbReference type="EMBL" id="SOD54851.1"/>
    </source>
</evidence>
<organism evidence="2 3">
    <name type="scientific">Pseudoxanthomonas wuyuanensis</name>
    <dbReference type="NCBI Taxonomy" id="1073196"/>
    <lineage>
        <taxon>Bacteria</taxon>
        <taxon>Pseudomonadati</taxon>
        <taxon>Pseudomonadota</taxon>
        <taxon>Gammaproteobacteria</taxon>
        <taxon>Lysobacterales</taxon>
        <taxon>Lysobacteraceae</taxon>
        <taxon>Pseudoxanthomonas</taxon>
    </lineage>
</organism>
<keyword evidence="3" id="KW-1185">Reference proteome</keyword>
<accession>A0A286D861</accession>
<sequence>MSKTDRLIEQALSAEDRELLARHGEPGYFNQAFGLFRGTLGWVVWLAYLTGIAAFAGVVFAFWQMWGASEALAAIKWGVLALLLFQYTAMIKVFLGSHMEANRTLRELKRVELQLALLRDSAGSDRG</sequence>
<dbReference type="Proteomes" id="UP000219374">
    <property type="component" value="Unassembled WGS sequence"/>
</dbReference>
<evidence type="ECO:0000313" key="3">
    <source>
        <dbReference type="Proteomes" id="UP000219374"/>
    </source>
</evidence>
<proteinExistence type="predicted"/>
<keyword evidence="1" id="KW-0472">Membrane</keyword>
<dbReference type="EMBL" id="OCND01000005">
    <property type="protein sequence ID" value="SOD54851.1"/>
    <property type="molecule type" value="Genomic_DNA"/>
</dbReference>
<keyword evidence="1" id="KW-1133">Transmembrane helix</keyword>
<feature type="transmembrane region" description="Helical" evidence="1">
    <location>
        <begin position="75"/>
        <end position="95"/>
    </location>
</feature>
<protein>
    <submittedName>
        <fullName evidence="2">Uncharacterized protein</fullName>
    </submittedName>
</protein>
<name>A0A286D861_9GAMM</name>
<dbReference type="OrthoDB" id="8447559at2"/>
<reference evidence="2 3" key="1">
    <citation type="submission" date="2017-09" db="EMBL/GenBank/DDBJ databases">
        <authorList>
            <person name="Ehlers B."/>
            <person name="Leendertz F.H."/>
        </authorList>
    </citation>
    <scope>NUCLEOTIDE SEQUENCE [LARGE SCALE GENOMIC DNA]</scope>
    <source>
        <strain evidence="2 3">CGMCC 1.10978</strain>
    </source>
</reference>
<dbReference type="AlphaFoldDB" id="A0A286D861"/>
<dbReference type="RefSeq" id="WP_097122128.1">
    <property type="nucleotide sequence ID" value="NZ_OCND01000005.1"/>
</dbReference>
<dbReference type="InterPro" id="IPR046659">
    <property type="entry name" value="DUF6768"/>
</dbReference>
<feature type="transmembrane region" description="Helical" evidence="1">
    <location>
        <begin position="40"/>
        <end position="63"/>
    </location>
</feature>
<dbReference type="Pfam" id="PF20556">
    <property type="entry name" value="DUF6768"/>
    <property type="match status" value="1"/>
</dbReference>
<gene>
    <name evidence="2" type="ORF">SAMN06296416_105124</name>
</gene>
<keyword evidence="1" id="KW-0812">Transmembrane</keyword>
<evidence type="ECO:0000256" key="1">
    <source>
        <dbReference type="SAM" id="Phobius"/>
    </source>
</evidence>